<dbReference type="PANTHER" id="PTHR12215">
    <property type="entry name" value="PHOSPHOPANTETHEINE TRANSFERASE"/>
    <property type="match status" value="1"/>
</dbReference>
<keyword evidence="7" id="KW-1185">Reference proteome</keyword>
<feature type="region of interest" description="Disordered" evidence="3">
    <location>
        <begin position="65"/>
        <end position="102"/>
    </location>
</feature>
<dbReference type="Pfam" id="PF01648">
    <property type="entry name" value="ACPS"/>
    <property type="match status" value="1"/>
</dbReference>
<dbReference type="SUPFAM" id="SSF56214">
    <property type="entry name" value="4'-phosphopantetheinyl transferase"/>
    <property type="match status" value="2"/>
</dbReference>
<evidence type="ECO:0000259" key="5">
    <source>
        <dbReference type="Pfam" id="PF22624"/>
    </source>
</evidence>
<dbReference type="InterPro" id="IPR050559">
    <property type="entry name" value="P-Pant_transferase_sf"/>
</dbReference>
<evidence type="ECO:0000256" key="2">
    <source>
        <dbReference type="ARBA" id="ARBA00022679"/>
    </source>
</evidence>
<dbReference type="Pfam" id="PF22624">
    <property type="entry name" value="AASDHPPT_N"/>
    <property type="match status" value="1"/>
</dbReference>
<protein>
    <recommendedName>
        <fullName evidence="1">holo-[acyl-carrier-protein] synthase</fullName>
        <ecNumber evidence="1">2.7.8.7</ecNumber>
    </recommendedName>
</protein>
<evidence type="ECO:0000313" key="7">
    <source>
        <dbReference type="Proteomes" id="UP001363151"/>
    </source>
</evidence>
<dbReference type="EMBL" id="JBBJCI010000030">
    <property type="protein sequence ID" value="KAK7254385.1"/>
    <property type="molecule type" value="Genomic_DNA"/>
</dbReference>
<accession>A0ABR1GEE7</accession>
<reference evidence="6 7" key="1">
    <citation type="submission" date="2024-03" db="EMBL/GenBank/DDBJ databases">
        <title>Aureococcus anophagefferens CCMP1851 and Kratosvirus quantuckense: Draft genome of a second virus-susceptible host strain in the model system.</title>
        <authorList>
            <person name="Chase E."/>
            <person name="Truchon A.R."/>
            <person name="Schepens W."/>
            <person name="Wilhelm S.W."/>
        </authorList>
    </citation>
    <scope>NUCLEOTIDE SEQUENCE [LARGE SCALE GENOMIC DNA]</scope>
    <source>
        <strain evidence="6 7">CCMP1851</strain>
    </source>
</reference>
<evidence type="ECO:0000256" key="3">
    <source>
        <dbReference type="SAM" id="MobiDB-lite"/>
    </source>
</evidence>
<sequence length="465" mass="51499">MAEMAAAREELPLNLQNAAAHSIYGRLDPSPHSPTSVVDGMEPKTYEVTARKGMLVREGVELTTVEARPPRPGNARDAFPSRDRAARAAPRTRPAGPPRRRRIRAQVTTLAVGTRCSGAEEALSAAGSERVRLVKPVAGWASKKCLRQVTSAAWEAAVVETGMARWAVDSSAWHPKKQDKSAEFQFLLALIGEESERKGVTQYLRWEDRVRALMSRLLSRRCSALALGLKQADVTVARTKGRKPYLSQRSRSLSSLDVAEAKPNFNFNVSHEGQYVVIASEPFCVCGVDVAAPDQFRRSGAPEQDVEKFFGTMRDILSKKEWAYVRRTPEPAAMAERFRYFWSCKEAFTKARGDGLAFGLGRAEFDIHLRPGPKLAFDATVAVDGKRLDNWRFAGEELDNGHIVTVARGPPEDIIDAQGEFKATIGHQRVDKAHLDAPKPEFVVLTVRDLVPPDRLTDYLATLKK</sequence>
<dbReference type="InterPro" id="IPR008278">
    <property type="entry name" value="4-PPantetheinyl_Trfase_dom"/>
</dbReference>
<evidence type="ECO:0000259" key="4">
    <source>
        <dbReference type="Pfam" id="PF01648"/>
    </source>
</evidence>
<proteinExistence type="predicted"/>
<evidence type="ECO:0000256" key="1">
    <source>
        <dbReference type="ARBA" id="ARBA00013172"/>
    </source>
</evidence>
<evidence type="ECO:0000313" key="6">
    <source>
        <dbReference type="EMBL" id="KAK7254385.1"/>
    </source>
</evidence>
<feature type="domain" description="4'-phosphopantetheinyl transferase" evidence="4">
    <location>
        <begin position="286"/>
        <end position="403"/>
    </location>
</feature>
<dbReference type="PANTHER" id="PTHR12215:SF10">
    <property type="entry name" value="L-AMINOADIPATE-SEMIALDEHYDE DEHYDROGENASE-PHOSPHOPANTETHEINYL TRANSFERASE"/>
    <property type="match status" value="1"/>
</dbReference>
<comment type="caution">
    <text evidence="6">The sequence shown here is derived from an EMBL/GenBank/DDBJ whole genome shotgun (WGS) entry which is preliminary data.</text>
</comment>
<dbReference type="Proteomes" id="UP001363151">
    <property type="component" value="Unassembled WGS sequence"/>
</dbReference>
<dbReference type="Gene3D" id="3.90.470.20">
    <property type="entry name" value="4'-phosphopantetheinyl transferase domain"/>
    <property type="match status" value="2"/>
</dbReference>
<organism evidence="6 7">
    <name type="scientific">Aureococcus anophagefferens</name>
    <name type="common">Harmful bloom alga</name>
    <dbReference type="NCBI Taxonomy" id="44056"/>
    <lineage>
        <taxon>Eukaryota</taxon>
        <taxon>Sar</taxon>
        <taxon>Stramenopiles</taxon>
        <taxon>Ochrophyta</taxon>
        <taxon>Pelagophyceae</taxon>
        <taxon>Pelagomonadales</taxon>
        <taxon>Pelagomonadaceae</taxon>
        <taxon>Aureococcus</taxon>
    </lineage>
</organism>
<dbReference type="InterPro" id="IPR037143">
    <property type="entry name" value="4-PPantetheinyl_Trfase_dom_sf"/>
</dbReference>
<dbReference type="InterPro" id="IPR055066">
    <property type="entry name" value="AASDHPPT_N"/>
</dbReference>
<dbReference type="EC" id="2.7.8.7" evidence="1"/>
<feature type="domain" description="4'-phosphopantetheinyl transferase N-terminal" evidence="5">
    <location>
        <begin position="172"/>
        <end position="282"/>
    </location>
</feature>
<name>A0ABR1GEE7_AURAN</name>
<keyword evidence="2" id="KW-0808">Transferase</keyword>
<gene>
    <name evidence="6" type="ORF">SO694_00150018</name>
</gene>